<dbReference type="HOGENOM" id="CLU_3320313_0_0_1"/>
<dbReference type="Proteomes" id="UP000011668">
    <property type="component" value="Unassembled WGS sequence"/>
</dbReference>
<dbReference type="EMBL" id="AFRT01004195">
    <property type="protein sequence ID" value="ELU36140.1"/>
    <property type="molecule type" value="Genomic_DNA"/>
</dbReference>
<sequence length="39" mass="4467">MLKPKRNMIENRARLMRLKRKGAEMRGACLLIISCPIGP</sequence>
<reference evidence="1 2" key="1">
    <citation type="journal article" date="2013" name="Nat. Commun.">
        <title>The evolution and pathogenic mechanisms of the rice sheath blight pathogen.</title>
        <authorList>
            <person name="Zheng A."/>
            <person name="Lin R."/>
            <person name="Xu L."/>
            <person name="Qin P."/>
            <person name="Tang C."/>
            <person name="Ai P."/>
            <person name="Zhang D."/>
            <person name="Liu Y."/>
            <person name="Sun Z."/>
            <person name="Feng H."/>
            <person name="Wang Y."/>
            <person name="Chen Y."/>
            <person name="Liang X."/>
            <person name="Fu R."/>
            <person name="Li Q."/>
            <person name="Zhang J."/>
            <person name="Yu X."/>
            <person name="Xie Z."/>
            <person name="Ding L."/>
            <person name="Guan P."/>
            <person name="Tang J."/>
            <person name="Liang Y."/>
            <person name="Wang S."/>
            <person name="Deng Q."/>
            <person name="Li S."/>
            <person name="Zhu J."/>
            <person name="Wang L."/>
            <person name="Liu H."/>
            <person name="Li P."/>
        </authorList>
    </citation>
    <scope>NUCLEOTIDE SEQUENCE [LARGE SCALE GENOMIC DNA]</scope>
    <source>
        <strain evidence="2">AG-1 IA</strain>
    </source>
</reference>
<protein>
    <submittedName>
        <fullName evidence="1">Uncharacterized protein</fullName>
    </submittedName>
</protein>
<evidence type="ECO:0000313" key="1">
    <source>
        <dbReference type="EMBL" id="ELU36140.1"/>
    </source>
</evidence>
<evidence type="ECO:0000313" key="2">
    <source>
        <dbReference type="Proteomes" id="UP000011668"/>
    </source>
</evidence>
<gene>
    <name evidence="1" type="ORF">AG1IA_09830</name>
</gene>
<accession>L8WDW5</accession>
<keyword evidence="2" id="KW-1185">Reference proteome</keyword>
<name>L8WDW5_THACA</name>
<dbReference type="AlphaFoldDB" id="L8WDW5"/>
<comment type="caution">
    <text evidence="1">The sequence shown here is derived from an EMBL/GenBank/DDBJ whole genome shotgun (WGS) entry which is preliminary data.</text>
</comment>
<organism evidence="1 2">
    <name type="scientific">Thanatephorus cucumeris (strain AG1-IA)</name>
    <name type="common">Rice sheath blight fungus</name>
    <name type="synonym">Rhizoctonia solani</name>
    <dbReference type="NCBI Taxonomy" id="983506"/>
    <lineage>
        <taxon>Eukaryota</taxon>
        <taxon>Fungi</taxon>
        <taxon>Dikarya</taxon>
        <taxon>Basidiomycota</taxon>
        <taxon>Agaricomycotina</taxon>
        <taxon>Agaricomycetes</taxon>
        <taxon>Cantharellales</taxon>
        <taxon>Ceratobasidiaceae</taxon>
        <taxon>Rhizoctonia</taxon>
        <taxon>Rhizoctonia solani AG-1</taxon>
    </lineage>
</organism>
<proteinExistence type="predicted"/>